<reference evidence="1 2" key="1">
    <citation type="submission" date="2021-03" db="EMBL/GenBank/DDBJ databases">
        <title>Genomic Encyclopedia of Type Strains, Phase IV (KMG-IV): sequencing the most valuable type-strain genomes for metagenomic binning, comparative biology and taxonomic classification.</title>
        <authorList>
            <person name="Goeker M."/>
        </authorList>
    </citation>
    <scope>NUCLEOTIDE SEQUENCE [LARGE SCALE GENOMIC DNA]</scope>
    <source>
        <strain evidence="1 2">DSM 24738</strain>
    </source>
</reference>
<comment type="caution">
    <text evidence="1">The sequence shown here is derived from an EMBL/GenBank/DDBJ whole genome shotgun (WGS) entry which is preliminary data.</text>
</comment>
<organism evidence="1 2">
    <name type="scientific">Ammoniphilus resinae</name>
    <dbReference type="NCBI Taxonomy" id="861532"/>
    <lineage>
        <taxon>Bacteria</taxon>
        <taxon>Bacillati</taxon>
        <taxon>Bacillota</taxon>
        <taxon>Bacilli</taxon>
        <taxon>Bacillales</taxon>
        <taxon>Paenibacillaceae</taxon>
        <taxon>Aneurinibacillus group</taxon>
        <taxon>Ammoniphilus</taxon>
    </lineage>
</organism>
<protein>
    <recommendedName>
        <fullName evidence="3">DUF3892 domain-containing protein</fullName>
    </recommendedName>
</protein>
<evidence type="ECO:0008006" key="3">
    <source>
        <dbReference type="Google" id="ProtNLM"/>
    </source>
</evidence>
<accession>A0ABS4GM81</accession>
<gene>
    <name evidence="1" type="ORF">J2Z37_001174</name>
</gene>
<keyword evidence="2" id="KW-1185">Reference proteome</keyword>
<proteinExistence type="predicted"/>
<dbReference type="RefSeq" id="WP_209809260.1">
    <property type="nucleotide sequence ID" value="NZ_JAGGKT010000002.1"/>
</dbReference>
<evidence type="ECO:0000313" key="1">
    <source>
        <dbReference type="EMBL" id="MBP1931177.1"/>
    </source>
</evidence>
<name>A0ABS4GM81_9BACL</name>
<sequence>MTEKLVAVKKENGFITHFLTDEHRMITLEEAQQMARGGELDSLTDLHADGRWEIHDGEVHKEGNNLADLPEF</sequence>
<dbReference type="Proteomes" id="UP001519343">
    <property type="component" value="Unassembled WGS sequence"/>
</dbReference>
<dbReference type="EMBL" id="JAGGKT010000002">
    <property type="protein sequence ID" value="MBP1931177.1"/>
    <property type="molecule type" value="Genomic_DNA"/>
</dbReference>
<evidence type="ECO:0000313" key="2">
    <source>
        <dbReference type="Proteomes" id="UP001519343"/>
    </source>
</evidence>